<dbReference type="GO" id="GO:0006535">
    <property type="term" value="P:cysteine biosynthetic process from serine"/>
    <property type="evidence" value="ECO:0007669"/>
    <property type="project" value="InterPro"/>
</dbReference>
<evidence type="ECO:0000256" key="3">
    <source>
        <dbReference type="ARBA" id="ARBA00012681"/>
    </source>
</evidence>
<keyword evidence="8" id="KW-1185">Reference proteome</keyword>
<protein>
    <recommendedName>
        <fullName evidence="3">cysteine synthase</fullName>
        <ecNumber evidence="3">2.5.1.47</ecNumber>
    </recommendedName>
</protein>
<dbReference type="OrthoDB" id="9805733at2"/>
<dbReference type="CDD" id="cd01561">
    <property type="entry name" value="CBS_like"/>
    <property type="match status" value="1"/>
</dbReference>
<name>A0A3N2E099_9GAMM</name>
<evidence type="ECO:0000313" key="8">
    <source>
        <dbReference type="Proteomes" id="UP000275394"/>
    </source>
</evidence>
<dbReference type="GO" id="GO:0004124">
    <property type="term" value="F:cysteine synthase activity"/>
    <property type="evidence" value="ECO:0007669"/>
    <property type="project" value="UniProtKB-EC"/>
</dbReference>
<gene>
    <name evidence="7" type="ORF">EDC56_1045</name>
</gene>
<comment type="catalytic activity">
    <reaction evidence="5">
        <text>O-acetyl-L-serine + hydrogen sulfide = L-cysteine + acetate</text>
        <dbReference type="Rhea" id="RHEA:14829"/>
        <dbReference type="ChEBI" id="CHEBI:29919"/>
        <dbReference type="ChEBI" id="CHEBI:30089"/>
        <dbReference type="ChEBI" id="CHEBI:35235"/>
        <dbReference type="ChEBI" id="CHEBI:58340"/>
        <dbReference type="EC" id="2.5.1.47"/>
    </reaction>
</comment>
<comment type="caution">
    <text evidence="7">The sequence shown here is derived from an EMBL/GenBank/DDBJ whole genome shotgun (WGS) entry which is preliminary data.</text>
</comment>
<dbReference type="Pfam" id="PF00291">
    <property type="entry name" value="PALP"/>
    <property type="match status" value="1"/>
</dbReference>
<reference evidence="7 8" key="1">
    <citation type="submission" date="2018-11" db="EMBL/GenBank/DDBJ databases">
        <title>Genomic Encyclopedia of Type Strains, Phase IV (KMG-IV): sequencing the most valuable type-strain genomes for metagenomic binning, comparative biology and taxonomic classification.</title>
        <authorList>
            <person name="Goeker M."/>
        </authorList>
    </citation>
    <scope>NUCLEOTIDE SEQUENCE [LARGE SCALE GENOMIC DNA]</scope>
    <source>
        <strain evidence="7 8">DSM 100316</strain>
    </source>
</reference>
<comment type="cofactor">
    <cofactor evidence="1">
        <name>pyridoxal 5'-phosphate</name>
        <dbReference type="ChEBI" id="CHEBI:597326"/>
    </cofactor>
</comment>
<sequence length="320" mass="34723">MKNMVISSGIDQLIGNTPIINMEYLSNNKHNFIGKLEFFNPSGSVKDRTAIGLIYKAVESGRLKKGMTLVESSSGNLGHSLAMLCAHMGYKLLCIMDPKTPKANIDLVRAFGGEVCIVTETDEHGGYQKPRIEKARELAEENEHILNLDQYENPSSNEYHAATTGKEIFRQLDGNIDILVGAVSTGGSLCGTASYLKSQKPDIEIVAVEPLGSTIFGGKYKPFLQNGTGLSFTPGNFDNGLIDHKIRVSDQDAFMQVNRCAKDFGLLLGSSSGALIHAAIEVGNSFDTPKNIVMLLADGGIKYLSTIYNPTWLTENNIAI</sequence>
<dbReference type="EC" id="2.5.1.47" evidence="3"/>
<dbReference type="InterPro" id="IPR036052">
    <property type="entry name" value="TrpB-like_PALP_sf"/>
</dbReference>
<evidence type="ECO:0000256" key="5">
    <source>
        <dbReference type="ARBA" id="ARBA00047931"/>
    </source>
</evidence>
<proteinExistence type="predicted"/>
<accession>A0A3N2E099</accession>
<keyword evidence="4" id="KW-0663">Pyridoxal phosphate</keyword>
<evidence type="ECO:0000256" key="1">
    <source>
        <dbReference type="ARBA" id="ARBA00001933"/>
    </source>
</evidence>
<dbReference type="AlphaFoldDB" id="A0A3N2E099"/>
<evidence type="ECO:0000259" key="6">
    <source>
        <dbReference type="Pfam" id="PF00291"/>
    </source>
</evidence>
<dbReference type="Gene3D" id="3.40.50.1100">
    <property type="match status" value="2"/>
</dbReference>
<dbReference type="Proteomes" id="UP000275394">
    <property type="component" value="Unassembled WGS sequence"/>
</dbReference>
<dbReference type="InterPro" id="IPR001216">
    <property type="entry name" value="P-phosphate_BS"/>
</dbReference>
<dbReference type="PROSITE" id="PS00901">
    <property type="entry name" value="CYS_SYNTHASE"/>
    <property type="match status" value="1"/>
</dbReference>
<dbReference type="SUPFAM" id="SSF53686">
    <property type="entry name" value="Tryptophan synthase beta subunit-like PLP-dependent enzymes"/>
    <property type="match status" value="1"/>
</dbReference>
<evidence type="ECO:0000256" key="2">
    <source>
        <dbReference type="ARBA" id="ARBA00004962"/>
    </source>
</evidence>
<dbReference type="InterPro" id="IPR001926">
    <property type="entry name" value="TrpB-like_PALP"/>
</dbReference>
<dbReference type="InterPro" id="IPR050214">
    <property type="entry name" value="Cys_Synth/Cystath_Beta-Synth"/>
</dbReference>
<feature type="domain" description="Tryptophan synthase beta chain-like PALP" evidence="6">
    <location>
        <begin position="10"/>
        <end position="298"/>
    </location>
</feature>
<dbReference type="EMBL" id="RKHR01000003">
    <property type="protein sequence ID" value="ROS05514.1"/>
    <property type="molecule type" value="Genomic_DNA"/>
</dbReference>
<evidence type="ECO:0000256" key="4">
    <source>
        <dbReference type="ARBA" id="ARBA00022898"/>
    </source>
</evidence>
<comment type="pathway">
    <text evidence="2">Amino-acid biosynthesis; L-cysteine biosynthesis; L-cysteine from L-serine: step 2/2.</text>
</comment>
<evidence type="ECO:0000313" key="7">
    <source>
        <dbReference type="EMBL" id="ROS05514.1"/>
    </source>
</evidence>
<organism evidence="7 8">
    <name type="scientific">Sinobacterium caligoides</name>
    <dbReference type="NCBI Taxonomy" id="933926"/>
    <lineage>
        <taxon>Bacteria</taxon>
        <taxon>Pseudomonadati</taxon>
        <taxon>Pseudomonadota</taxon>
        <taxon>Gammaproteobacteria</taxon>
        <taxon>Cellvibrionales</taxon>
        <taxon>Spongiibacteraceae</taxon>
        <taxon>Sinobacterium</taxon>
    </lineage>
</organism>
<dbReference type="PANTHER" id="PTHR10314">
    <property type="entry name" value="CYSTATHIONINE BETA-SYNTHASE"/>
    <property type="match status" value="1"/>
</dbReference>